<name>A0A261VSN0_9BORD</name>
<dbReference type="EMBL" id="NEVU01000001">
    <property type="protein sequence ID" value="OZI77114.1"/>
    <property type="molecule type" value="Genomic_DNA"/>
</dbReference>
<protein>
    <submittedName>
        <fullName evidence="1">Uncharacterized protein</fullName>
    </submittedName>
</protein>
<gene>
    <name evidence="1" type="ORF">CAL22_00735</name>
</gene>
<reference evidence="2" key="1">
    <citation type="submission" date="2017-05" db="EMBL/GenBank/DDBJ databases">
        <title>Complete and WGS of Bordetella genogroups.</title>
        <authorList>
            <person name="Spilker T."/>
            <person name="Lipuma J."/>
        </authorList>
    </citation>
    <scope>NUCLEOTIDE SEQUENCE [LARGE SCALE GENOMIC DNA]</scope>
    <source>
        <strain evidence="2">AU6712</strain>
    </source>
</reference>
<sequence length="73" mass="7647">MLLIVLEIGLWLRSIDSASTVALAKIGISLPRVFPAGFEARLWRGLFVSSAAARNGVCATRMASVARTAACAA</sequence>
<evidence type="ECO:0000313" key="1">
    <source>
        <dbReference type="EMBL" id="OZI77114.1"/>
    </source>
</evidence>
<proteinExistence type="predicted"/>
<dbReference type="Proteomes" id="UP000216429">
    <property type="component" value="Unassembled WGS sequence"/>
</dbReference>
<keyword evidence="2" id="KW-1185">Reference proteome</keyword>
<evidence type="ECO:0000313" key="2">
    <source>
        <dbReference type="Proteomes" id="UP000216429"/>
    </source>
</evidence>
<organism evidence="1 2">
    <name type="scientific">Bordetella genomosp. 12</name>
    <dbReference type="NCBI Taxonomy" id="463035"/>
    <lineage>
        <taxon>Bacteria</taxon>
        <taxon>Pseudomonadati</taxon>
        <taxon>Pseudomonadota</taxon>
        <taxon>Betaproteobacteria</taxon>
        <taxon>Burkholderiales</taxon>
        <taxon>Alcaligenaceae</taxon>
        <taxon>Bordetella</taxon>
    </lineage>
</organism>
<comment type="caution">
    <text evidence="1">The sequence shown here is derived from an EMBL/GenBank/DDBJ whole genome shotgun (WGS) entry which is preliminary data.</text>
</comment>
<dbReference type="AlphaFoldDB" id="A0A261VSN0"/>
<accession>A0A261VSN0</accession>